<gene>
    <name evidence="1" type="ORF">EZS28_041714</name>
</gene>
<reference evidence="1 2" key="1">
    <citation type="submission" date="2019-03" db="EMBL/GenBank/DDBJ databases">
        <title>Single cell metagenomics reveals metabolic interactions within the superorganism composed of flagellate Streblomastix strix and complex community of Bacteroidetes bacteria on its surface.</title>
        <authorList>
            <person name="Treitli S.C."/>
            <person name="Kolisko M."/>
            <person name="Husnik F."/>
            <person name="Keeling P."/>
            <person name="Hampl V."/>
        </authorList>
    </citation>
    <scope>NUCLEOTIDE SEQUENCE [LARGE SCALE GENOMIC DNA]</scope>
    <source>
        <strain evidence="1">ST1C</strain>
    </source>
</reference>
<dbReference type="AlphaFoldDB" id="A0A5J4TY03"/>
<accession>A0A5J4TY03</accession>
<feature type="non-terminal residue" evidence="1">
    <location>
        <position position="1"/>
    </location>
</feature>
<evidence type="ECO:0000313" key="1">
    <source>
        <dbReference type="EMBL" id="KAA6362759.1"/>
    </source>
</evidence>
<name>A0A5J4TY03_9EUKA</name>
<protein>
    <submittedName>
        <fullName evidence="1">Uncharacterized protein</fullName>
    </submittedName>
</protein>
<evidence type="ECO:0000313" key="2">
    <source>
        <dbReference type="Proteomes" id="UP000324800"/>
    </source>
</evidence>
<organism evidence="1 2">
    <name type="scientific">Streblomastix strix</name>
    <dbReference type="NCBI Taxonomy" id="222440"/>
    <lineage>
        <taxon>Eukaryota</taxon>
        <taxon>Metamonada</taxon>
        <taxon>Preaxostyla</taxon>
        <taxon>Oxymonadida</taxon>
        <taxon>Streblomastigidae</taxon>
        <taxon>Streblomastix</taxon>
    </lineage>
</organism>
<sequence>KLPTRVSIREVRRVKDELGGEESHVTAQFDKLFTDITQIFNVDETTEQEDMFNYVCVERDRGICVKEQAQIWHWEEIGGLDYLQKHIVL</sequence>
<comment type="caution">
    <text evidence="1">The sequence shown here is derived from an EMBL/GenBank/DDBJ whole genome shotgun (WGS) entry which is preliminary data.</text>
</comment>
<proteinExistence type="predicted"/>
<dbReference type="Proteomes" id="UP000324800">
    <property type="component" value="Unassembled WGS sequence"/>
</dbReference>
<dbReference type="EMBL" id="SNRW01023762">
    <property type="protein sequence ID" value="KAA6362759.1"/>
    <property type="molecule type" value="Genomic_DNA"/>
</dbReference>